<proteinExistence type="predicted"/>
<keyword evidence="1" id="KW-1133">Transmembrane helix</keyword>
<sequence>MNRFAKLVNFELSRFMKIYLVLVAMTVVVQVAGVIVKANKYMSKANTAIYEEMLSRAEFIERYGQMTFMDVTRSLWFMGPIAICTAALIFYVFMIWYRDWFGKNTFIYRLLMLPTARLNVYLSKLIAIFLMVLGLVSVQLIILPLENSVLKWLVPTDFRSDVTVSQIINGNPLSILVPQTFTEFVLYYGAGFMALTIAFTAILFERSFKWKGIIVGIGYVAISVVIFILPALSTLIVGRAYLYPLEIVGLEMVMGIIVTIMSIWVGNYLLNKKITV</sequence>
<feature type="transmembrane region" description="Helical" evidence="1">
    <location>
        <begin position="18"/>
        <end position="36"/>
    </location>
</feature>
<evidence type="ECO:0000313" key="2">
    <source>
        <dbReference type="EMBL" id="TRM11275.1"/>
    </source>
</evidence>
<feature type="transmembrane region" description="Helical" evidence="1">
    <location>
        <begin position="247"/>
        <end position="270"/>
    </location>
</feature>
<accession>A0A549YHB4</accession>
<comment type="caution">
    <text evidence="2">The sequence shown here is derived from an EMBL/GenBank/DDBJ whole genome shotgun (WGS) entry which is preliminary data.</text>
</comment>
<organism evidence="2 3">
    <name type="scientific">Lentibacillus cibarius</name>
    <dbReference type="NCBI Taxonomy" id="2583219"/>
    <lineage>
        <taxon>Bacteria</taxon>
        <taxon>Bacillati</taxon>
        <taxon>Bacillota</taxon>
        <taxon>Bacilli</taxon>
        <taxon>Bacillales</taxon>
        <taxon>Bacillaceae</taxon>
        <taxon>Lentibacillus</taxon>
    </lineage>
</organism>
<dbReference type="RefSeq" id="WP_142790428.1">
    <property type="nucleotide sequence ID" value="NZ_VJMZ01000001.1"/>
</dbReference>
<evidence type="ECO:0000313" key="3">
    <source>
        <dbReference type="Proteomes" id="UP000319280"/>
    </source>
</evidence>
<feature type="transmembrane region" description="Helical" evidence="1">
    <location>
        <begin position="216"/>
        <end position="241"/>
    </location>
</feature>
<keyword evidence="1" id="KW-0812">Transmembrane</keyword>
<dbReference type="Proteomes" id="UP000319280">
    <property type="component" value="Unassembled WGS sequence"/>
</dbReference>
<keyword evidence="1" id="KW-0472">Membrane</keyword>
<evidence type="ECO:0000256" key="1">
    <source>
        <dbReference type="SAM" id="Phobius"/>
    </source>
</evidence>
<protein>
    <submittedName>
        <fullName evidence="2">Uncharacterized protein</fullName>
    </submittedName>
</protein>
<reference evidence="2 3" key="1">
    <citation type="submission" date="2019-07" db="EMBL/GenBank/DDBJ databases">
        <title>Genomic analysis of Lentibacillus sp. NKC851-2.</title>
        <authorList>
            <person name="Oh Y.J."/>
        </authorList>
    </citation>
    <scope>NUCLEOTIDE SEQUENCE [LARGE SCALE GENOMIC DNA]</scope>
    <source>
        <strain evidence="2 3">NKC851-2</strain>
    </source>
</reference>
<feature type="transmembrane region" description="Helical" evidence="1">
    <location>
        <begin position="185"/>
        <end position="204"/>
    </location>
</feature>
<dbReference type="AlphaFoldDB" id="A0A549YHB4"/>
<keyword evidence="3" id="KW-1185">Reference proteome</keyword>
<feature type="transmembrane region" description="Helical" evidence="1">
    <location>
        <begin position="118"/>
        <end position="142"/>
    </location>
</feature>
<dbReference type="EMBL" id="VJMZ01000001">
    <property type="protein sequence ID" value="TRM11275.1"/>
    <property type="molecule type" value="Genomic_DNA"/>
</dbReference>
<name>A0A549YHB4_9BACI</name>
<gene>
    <name evidence="2" type="ORF">FH966_05875</name>
</gene>
<feature type="transmembrane region" description="Helical" evidence="1">
    <location>
        <begin position="75"/>
        <end position="97"/>
    </location>
</feature>